<reference evidence="7 8" key="2">
    <citation type="journal article" date="2011" name="J. Antibiot.">
        <title>Furaquinocins I and J: novel polyketide isoprenoid hybrid compounds from Streptomyces reveromyceticus SN-593.</title>
        <authorList>
            <person name="Panthee S."/>
            <person name="Takahashi S."/>
            <person name="Takagi H."/>
            <person name="Nogawa T."/>
            <person name="Oowada E."/>
            <person name="Uramoto M."/>
            <person name="Osada H."/>
        </authorList>
    </citation>
    <scope>NUCLEOTIDE SEQUENCE [LARGE SCALE GENOMIC DNA]</scope>
    <source>
        <strain evidence="7 8">SN-593</strain>
    </source>
</reference>
<dbReference type="InterPro" id="IPR006094">
    <property type="entry name" value="Oxid_FAD_bind_N"/>
</dbReference>
<keyword evidence="4" id="KW-0274">FAD</keyword>
<name>A0A7U3UR82_9ACTN</name>
<evidence type="ECO:0000313" key="8">
    <source>
        <dbReference type="Proteomes" id="UP000595703"/>
    </source>
</evidence>
<dbReference type="GO" id="GO:0016491">
    <property type="term" value="F:oxidoreductase activity"/>
    <property type="evidence" value="ECO:0007669"/>
    <property type="project" value="UniProtKB-KW"/>
</dbReference>
<dbReference type="AlphaFoldDB" id="A0A7U3UR82"/>
<evidence type="ECO:0000256" key="1">
    <source>
        <dbReference type="ARBA" id="ARBA00001974"/>
    </source>
</evidence>
<dbReference type="InterPro" id="IPR016164">
    <property type="entry name" value="FAD-linked_Oxase-like_C"/>
</dbReference>
<feature type="domain" description="FAD-binding PCMH-type" evidence="6">
    <location>
        <begin position="42"/>
        <end position="212"/>
    </location>
</feature>
<dbReference type="InterPro" id="IPR050416">
    <property type="entry name" value="FAD-linked_Oxidoreductase"/>
</dbReference>
<dbReference type="PROSITE" id="PS51387">
    <property type="entry name" value="FAD_PCMH"/>
    <property type="match status" value="1"/>
</dbReference>
<evidence type="ECO:0000256" key="3">
    <source>
        <dbReference type="ARBA" id="ARBA00022630"/>
    </source>
</evidence>
<evidence type="ECO:0000313" key="7">
    <source>
        <dbReference type="EMBL" id="BBA97267.1"/>
    </source>
</evidence>
<sequence>MTAPLDRAPLSVGELDPARYGQVIGPGDAGYDAARTVYAGDVDRRPAVVLRPGDAEQVAHVVALARETGLELAVRGGGHSAAGHSVCEGGIVLDLAGMRGLEIDAEARTAWAEAGVLAGEYTEAAARHGLATGFGDSAAVGVAGITLGGGIGYLTRKHGMTADDLLAAEIVTADGALLSVDERHHPDLFWAIRGGGGNFGVATRLKLRLHELDGVYGGMMVTPVTPEILEAFVAEAEAAPDELSTIVNVWTAPRFPFIPKEYHGRPVILAMLCYAGPAEEGEKVVDRFRAIVPPLADLVKAMPYPGMFPPVNPDEHPISAARNMFIDRVDRATAETIVERISTSTARMASAQLRVLGGALARVPSEATAFAHRRSRIMAHLAAVHTGEPDVHEAWVEEFAAAIRQSDSGSYANFVAAADAEQVQNAMYPGATWERLTRVKAEYDPSNLFRSNHNIPPATARG</sequence>
<dbReference type="InterPro" id="IPR016166">
    <property type="entry name" value="FAD-bd_PCMH"/>
</dbReference>
<keyword evidence="8" id="KW-1185">Reference proteome</keyword>
<dbReference type="InterPro" id="IPR012951">
    <property type="entry name" value="BBE"/>
</dbReference>
<comment type="cofactor">
    <cofactor evidence="1">
        <name>FAD</name>
        <dbReference type="ChEBI" id="CHEBI:57692"/>
    </cofactor>
</comment>
<dbReference type="RefSeq" id="WP_202233579.1">
    <property type="nucleotide sequence ID" value="NZ_AP018365.1"/>
</dbReference>
<keyword evidence="5" id="KW-0560">Oxidoreductase</keyword>
<dbReference type="GO" id="GO:0071949">
    <property type="term" value="F:FAD binding"/>
    <property type="evidence" value="ECO:0007669"/>
    <property type="project" value="InterPro"/>
</dbReference>
<dbReference type="SUPFAM" id="SSF55103">
    <property type="entry name" value="FAD-linked oxidases, C-terminal domain"/>
    <property type="match status" value="1"/>
</dbReference>
<dbReference type="Pfam" id="PF01565">
    <property type="entry name" value="FAD_binding_4"/>
    <property type="match status" value="1"/>
</dbReference>
<keyword evidence="3" id="KW-0285">Flavoprotein</keyword>
<dbReference type="InterPro" id="IPR036318">
    <property type="entry name" value="FAD-bd_PCMH-like_sf"/>
</dbReference>
<dbReference type="InterPro" id="IPR016169">
    <property type="entry name" value="FAD-bd_PCMH_sub2"/>
</dbReference>
<dbReference type="Gene3D" id="3.30.465.10">
    <property type="match status" value="1"/>
</dbReference>
<gene>
    <name evidence="7" type="ORF">RVR_2930</name>
</gene>
<dbReference type="SUPFAM" id="SSF56176">
    <property type="entry name" value="FAD-binding/transporter-associated domain-like"/>
    <property type="match status" value="1"/>
</dbReference>
<dbReference type="EMBL" id="AP018365">
    <property type="protein sequence ID" value="BBA97267.1"/>
    <property type="molecule type" value="Genomic_DNA"/>
</dbReference>
<organism evidence="7 8">
    <name type="scientific">Actinacidiphila reveromycinica</name>
    <dbReference type="NCBI Taxonomy" id="659352"/>
    <lineage>
        <taxon>Bacteria</taxon>
        <taxon>Bacillati</taxon>
        <taxon>Actinomycetota</taxon>
        <taxon>Actinomycetes</taxon>
        <taxon>Kitasatosporales</taxon>
        <taxon>Streptomycetaceae</taxon>
        <taxon>Actinacidiphila</taxon>
    </lineage>
</organism>
<dbReference type="InterPro" id="IPR016167">
    <property type="entry name" value="FAD-bd_PCMH_sub1"/>
</dbReference>
<dbReference type="Pfam" id="PF08031">
    <property type="entry name" value="BBE"/>
    <property type="match status" value="1"/>
</dbReference>
<reference evidence="7 8" key="1">
    <citation type="journal article" date="2010" name="J. Bacteriol.">
        <title>Biochemical characterization of a novel indole prenyltransferase from Streptomyces sp. SN-593.</title>
        <authorList>
            <person name="Takahashi S."/>
            <person name="Takagi H."/>
            <person name="Toyoda A."/>
            <person name="Uramoto M."/>
            <person name="Nogawa T."/>
            <person name="Ueki M."/>
            <person name="Sakaki Y."/>
            <person name="Osada H."/>
        </authorList>
    </citation>
    <scope>NUCLEOTIDE SEQUENCE [LARGE SCALE GENOMIC DNA]</scope>
    <source>
        <strain evidence="7 8">SN-593</strain>
    </source>
</reference>
<reference evidence="7 8" key="3">
    <citation type="journal article" date="2011" name="Nat. Chem. Biol.">
        <title>Reveromycin A biosynthesis uses RevG and RevJ for stereospecific spiroacetal formation.</title>
        <authorList>
            <person name="Takahashi S."/>
            <person name="Toyoda A."/>
            <person name="Sekiyama Y."/>
            <person name="Takagi H."/>
            <person name="Nogawa T."/>
            <person name="Uramoto M."/>
            <person name="Suzuki R."/>
            <person name="Koshino H."/>
            <person name="Kumano T."/>
            <person name="Panthee S."/>
            <person name="Dairi T."/>
            <person name="Ishikawa J."/>
            <person name="Ikeda H."/>
            <person name="Sakaki Y."/>
            <person name="Osada H."/>
        </authorList>
    </citation>
    <scope>NUCLEOTIDE SEQUENCE [LARGE SCALE GENOMIC DNA]</scope>
    <source>
        <strain evidence="7 8">SN-593</strain>
    </source>
</reference>
<accession>A0A7U3UR82</accession>
<evidence type="ECO:0000256" key="4">
    <source>
        <dbReference type="ARBA" id="ARBA00022827"/>
    </source>
</evidence>
<dbReference type="PANTHER" id="PTHR42973">
    <property type="entry name" value="BINDING OXIDOREDUCTASE, PUTATIVE (AFU_ORTHOLOGUE AFUA_1G17690)-RELATED"/>
    <property type="match status" value="1"/>
</dbReference>
<dbReference type="Gene3D" id="3.30.43.10">
    <property type="entry name" value="Uridine Diphospho-n-acetylenolpyruvylglucosamine Reductase, domain 2"/>
    <property type="match status" value="1"/>
</dbReference>
<proteinExistence type="inferred from homology"/>
<evidence type="ECO:0000256" key="2">
    <source>
        <dbReference type="ARBA" id="ARBA00005466"/>
    </source>
</evidence>
<protein>
    <submittedName>
        <fullName evidence="7">Putative FAD-dependent oxygenase</fullName>
    </submittedName>
</protein>
<comment type="similarity">
    <text evidence="2">Belongs to the oxygen-dependent FAD-linked oxidoreductase family.</text>
</comment>
<dbReference type="PANTHER" id="PTHR42973:SF39">
    <property type="entry name" value="FAD-BINDING PCMH-TYPE DOMAIN-CONTAINING PROTEIN"/>
    <property type="match status" value="1"/>
</dbReference>
<dbReference type="Proteomes" id="UP000595703">
    <property type="component" value="Chromosome"/>
</dbReference>
<evidence type="ECO:0000259" key="6">
    <source>
        <dbReference type="PROSITE" id="PS51387"/>
    </source>
</evidence>
<reference evidence="7 8" key="4">
    <citation type="journal article" date="2020" name="Sci. Rep.">
        <title>beta-carboline chemical signals induce reveromycin production through a LuxR family regulator in Streptomyces sp. SN-593.</title>
        <authorList>
            <person name="Panthee S."/>
            <person name="Kito N."/>
            <person name="Hayashi T."/>
            <person name="Shimizu T."/>
            <person name="Ishikawa J."/>
            <person name="Hamamoto H."/>
            <person name="Osada H."/>
            <person name="Takahashi S."/>
        </authorList>
    </citation>
    <scope>NUCLEOTIDE SEQUENCE [LARGE SCALE GENOMIC DNA]</scope>
    <source>
        <strain evidence="7 8">SN-593</strain>
    </source>
</reference>
<dbReference type="KEGG" id="arev:RVR_2930"/>
<dbReference type="Gene3D" id="3.40.462.20">
    <property type="match status" value="1"/>
</dbReference>
<evidence type="ECO:0000256" key="5">
    <source>
        <dbReference type="ARBA" id="ARBA00023002"/>
    </source>
</evidence>